<evidence type="ECO:0000313" key="9">
    <source>
        <dbReference type="Proteomes" id="UP000464378"/>
    </source>
</evidence>
<dbReference type="HAMAP" id="MF_00227">
    <property type="entry name" value="RNase_P"/>
    <property type="match status" value="1"/>
</dbReference>
<dbReference type="EC" id="3.1.26.5" evidence="6 7"/>
<proteinExistence type="inferred from homology"/>
<sequence length="129" mass="14665">MSSESEPRPPATFRPWEHLKSPKQFEAIYAAKRSASDGVLIVYAARNDLPHLRIGLSVSRRVGNAVKRNRIKRLFREAFRLSKSELPPGLDLILIPRAGKTLELEQIRASLVKLVSQLRRRVLRSETPS</sequence>
<dbReference type="GO" id="GO:0004526">
    <property type="term" value="F:ribonuclease P activity"/>
    <property type="evidence" value="ECO:0007669"/>
    <property type="project" value="UniProtKB-UniRule"/>
</dbReference>
<dbReference type="Proteomes" id="UP000464378">
    <property type="component" value="Chromosome"/>
</dbReference>
<dbReference type="NCBIfam" id="TIGR00188">
    <property type="entry name" value="rnpA"/>
    <property type="match status" value="1"/>
</dbReference>
<dbReference type="Gene3D" id="3.30.230.10">
    <property type="match status" value="1"/>
</dbReference>
<dbReference type="FunCoup" id="A0A6C2YNX9">
    <property type="interactions" value="89"/>
</dbReference>
<dbReference type="InParanoid" id="A0A6C2YNX9"/>
<evidence type="ECO:0000256" key="1">
    <source>
        <dbReference type="ARBA" id="ARBA00022694"/>
    </source>
</evidence>
<comment type="similarity">
    <text evidence="6">Belongs to the RnpA family.</text>
</comment>
<comment type="subunit">
    <text evidence="6">Consists of a catalytic RNA component (M1 or rnpB) and a protein subunit.</text>
</comment>
<keyword evidence="4 6" id="KW-0378">Hydrolase</keyword>
<comment type="catalytic activity">
    <reaction evidence="6">
        <text>Endonucleolytic cleavage of RNA, removing 5'-extranucleotides from tRNA precursor.</text>
        <dbReference type="EC" id="3.1.26.5"/>
    </reaction>
</comment>
<evidence type="ECO:0000256" key="4">
    <source>
        <dbReference type="ARBA" id="ARBA00022801"/>
    </source>
</evidence>
<dbReference type="PANTHER" id="PTHR33992">
    <property type="entry name" value="RIBONUCLEASE P PROTEIN COMPONENT"/>
    <property type="match status" value="1"/>
</dbReference>
<dbReference type="GO" id="GO:0030677">
    <property type="term" value="C:ribonuclease P complex"/>
    <property type="evidence" value="ECO:0007669"/>
    <property type="project" value="TreeGrafter"/>
</dbReference>
<evidence type="ECO:0000313" key="8">
    <source>
        <dbReference type="EMBL" id="VIP02592.1"/>
    </source>
</evidence>
<dbReference type="EMBL" id="LR593887">
    <property type="protein sequence ID" value="VTS01864.1"/>
    <property type="molecule type" value="Genomic_DNA"/>
</dbReference>
<name>A0A6C2YNX9_9BACT</name>
<dbReference type="InterPro" id="IPR020568">
    <property type="entry name" value="Ribosomal_Su5_D2-typ_SF"/>
</dbReference>
<dbReference type="Pfam" id="PF00825">
    <property type="entry name" value="Ribonuclease_P"/>
    <property type="match status" value="1"/>
</dbReference>
<reference evidence="8" key="1">
    <citation type="submission" date="2019-04" db="EMBL/GenBank/DDBJ databases">
        <authorList>
            <consortium name="Science for Life Laboratories"/>
        </authorList>
    </citation>
    <scope>NUCLEOTIDE SEQUENCE</scope>
    <source>
        <strain evidence="8">MBLW1</strain>
    </source>
</reference>
<keyword evidence="5 6" id="KW-0694">RNA-binding</keyword>
<gene>
    <name evidence="6" type="primary">rnpA</name>
    <name evidence="8" type="ORF">GMBLW1_13680</name>
</gene>
<organism evidence="8">
    <name type="scientific">Tuwongella immobilis</name>
    <dbReference type="NCBI Taxonomy" id="692036"/>
    <lineage>
        <taxon>Bacteria</taxon>
        <taxon>Pseudomonadati</taxon>
        <taxon>Planctomycetota</taxon>
        <taxon>Planctomycetia</taxon>
        <taxon>Gemmatales</taxon>
        <taxon>Gemmataceae</taxon>
        <taxon>Tuwongella</taxon>
    </lineage>
</organism>
<dbReference type="EMBL" id="LR586016">
    <property type="protein sequence ID" value="VIP02592.1"/>
    <property type="molecule type" value="Genomic_DNA"/>
</dbReference>
<evidence type="ECO:0000256" key="5">
    <source>
        <dbReference type="ARBA" id="ARBA00022884"/>
    </source>
</evidence>
<evidence type="ECO:0000256" key="6">
    <source>
        <dbReference type="HAMAP-Rule" id="MF_00227"/>
    </source>
</evidence>
<dbReference type="KEGG" id="tim:GMBLW1_13680"/>
<dbReference type="InterPro" id="IPR000100">
    <property type="entry name" value="RNase_P"/>
</dbReference>
<keyword evidence="1 6" id="KW-0819">tRNA processing</keyword>
<dbReference type="SUPFAM" id="SSF54211">
    <property type="entry name" value="Ribosomal protein S5 domain 2-like"/>
    <property type="match status" value="1"/>
</dbReference>
<dbReference type="AlphaFoldDB" id="A0A6C2YNX9"/>
<comment type="function">
    <text evidence="6">RNaseP catalyzes the removal of the 5'-leader sequence from pre-tRNA to produce the mature 5'-terminus. It can also cleave other RNA substrates such as 4.5S RNA. The protein component plays an auxiliary but essential role in vivo by binding to the 5'-leader sequence and broadening the substrate specificity of the ribozyme.</text>
</comment>
<dbReference type="RefSeq" id="WP_162657751.1">
    <property type="nucleotide sequence ID" value="NZ_LR593887.1"/>
</dbReference>
<dbReference type="InterPro" id="IPR014721">
    <property type="entry name" value="Ribsml_uS5_D2-typ_fold_subgr"/>
</dbReference>
<dbReference type="GO" id="GO:0042781">
    <property type="term" value="F:3'-tRNA processing endoribonuclease activity"/>
    <property type="evidence" value="ECO:0007669"/>
    <property type="project" value="TreeGrafter"/>
</dbReference>
<keyword evidence="3 6" id="KW-0255">Endonuclease</keyword>
<keyword evidence="9" id="KW-1185">Reference proteome</keyword>
<evidence type="ECO:0000256" key="2">
    <source>
        <dbReference type="ARBA" id="ARBA00022722"/>
    </source>
</evidence>
<accession>A0A6C2YNX9</accession>
<dbReference type="GO" id="GO:0000049">
    <property type="term" value="F:tRNA binding"/>
    <property type="evidence" value="ECO:0007669"/>
    <property type="project" value="UniProtKB-UniRule"/>
</dbReference>
<dbReference type="PANTHER" id="PTHR33992:SF1">
    <property type="entry name" value="RIBONUCLEASE P PROTEIN COMPONENT"/>
    <property type="match status" value="1"/>
</dbReference>
<keyword evidence="2 6" id="KW-0540">Nuclease</keyword>
<dbReference type="GO" id="GO:0001682">
    <property type="term" value="P:tRNA 5'-leader removal"/>
    <property type="evidence" value="ECO:0007669"/>
    <property type="project" value="UniProtKB-UniRule"/>
</dbReference>
<evidence type="ECO:0000256" key="7">
    <source>
        <dbReference type="NCBIfam" id="TIGR00188"/>
    </source>
</evidence>
<protein>
    <recommendedName>
        <fullName evidence="6 7">Ribonuclease P protein component</fullName>
        <shortName evidence="6">RNase P protein</shortName>
        <shortName evidence="6">RNaseP protein</shortName>
        <ecNumber evidence="6 7">3.1.26.5</ecNumber>
    </recommendedName>
    <alternativeName>
        <fullName evidence="6">Protein C5</fullName>
    </alternativeName>
</protein>
<evidence type="ECO:0000256" key="3">
    <source>
        <dbReference type="ARBA" id="ARBA00022759"/>
    </source>
</evidence>